<dbReference type="OrthoDB" id="9768127at2"/>
<dbReference type="KEGG" id="hhl:Halha_1220"/>
<dbReference type="EMBL" id="CP003359">
    <property type="protein sequence ID" value="AGB41167.1"/>
    <property type="molecule type" value="Genomic_DNA"/>
</dbReference>
<feature type="domain" description="SHS2" evidence="1">
    <location>
        <begin position="8"/>
        <end position="205"/>
    </location>
</feature>
<organism evidence="2 3">
    <name type="scientific">Halobacteroides halobius (strain ATCC 35273 / DSM 5150 / MD-1)</name>
    <dbReference type="NCBI Taxonomy" id="748449"/>
    <lineage>
        <taxon>Bacteria</taxon>
        <taxon>Bacillati</taxon>
        <taxon>Bacillota</taxon>
        <taxon>Clostridia</taxon>
        <taxon>Halanaerobiales</taxon>
        <taxon>Halobacteroidaceae</taxon>
        <taxon>Halobacteroides</taxon>
    </lineage>
</organism>
<dbReference type="CDD" id="cd24004">
    <property type="entry name" value="ASKHA_NBD_PilM-like"/>
    <property type="match status" value="1"/>
</dbReference>
<dbReference type="PANTHER" id="PTHR32432">
    <property type="entry name" value="CELL DIVISION PROTEIN FTSA-RELATED"/>
    <property type="match status" value="1"/>
</dbReference>
<keyword evidence="2" id="KW-0132">Cell division</keyword>
<reference evidence="3" key="1">
    <citation type="submission" date="2012-02" db="EMBL/GenBank/DDBJ databases">
        <title>The complete genome of Halobacteroides halobius DSM 5150.</title>
        <authorList>
            <person name="Lucas S."/>
            <person name="Copeland A."/>
            <person name="Lapidus A."/>
            <person name="Glavina del Rio T."/>
            <person name="Dalin E."/>
            <person name="Tice H."/>
            <person name="Bruce D."/>
            <person name="Goodwin L."/>
            <person name="Pitluck S."/>
            <person name="Peters L."/>
            <person name="Mikhailova N."/>
            <person name="Gu W."/>
            <person name="Kyrpides N."/>
            <person name="Mavromatis K."/>
            <person name="Ivanova N."/>
            <person name="Brettin T."/>
            <person name="Detter J.C."/>
            <person name="Han C."/>
            <person name="Larimer F."/>
            <person name="Land M."/>
            <person name="Hauser L."/>
            <person name="Markowitz V."/>
            <person name="Cheng J.-F."/>
            <person name="Hugenholtz P."/>
            <person name="Woyke T."/>
            <person name="Wu D."/>
            <person name="Tindall B."/>
            <person name="Pomrenke H."/>
            <person name="Brambilla E."/>
            <person name="Klenk H.-P."/>
            <person name="Eisen J.A."/>
        </authorList>
    </citation>
    <scope>NUCLEOTIDE SEQUENCE [LARGE SCALE GENOMIC DNA]</scope>
    <source>
        <strain evidence="3">ATCC 35273 / DSM 5150 / MD-1</strain>
    </source>
</reference>
<dbReference type="AlphaFoldDB" id="L0K7A5"/>
<gene>
    <name evidence="2" type="ordered locus">Halha_1220</name>
</gene>
<dbReference type="InterPro" id="IPR003494">
    <property type="entry name" value="SHS2_FtsA"/>
</dbReference>
<evidence type="ECO:0000313" key="2">
    <source>
        <dbReference type="EMBL" id="AGB41167.1"/>
    </source>
</evidence>
<keyword evidence="3" id="KW-1185">Reference proteome</keyword>
<protein>
    <submittedName>
        <fullName evidence="2">Actin-like ATPase involved in cell division</fullName>
    </submittedName>
</protein>
<dbReference type="Pfam" id="PF14450">
    <property type="entry name" value="FtsA"/>
    <property type="match status" value="1"/>
</dbReference>
<proteinExistence type="predicted"/>
<dbReference type="PANTHER" id="PTHR32432:SF3">
    <property type="entry name" value="ETHANOLAMINE UTILIZATION PROTEIN EUTJ"/>
    <property type="match status" value="1"/>
</dbReference>
<dbReference type="eggNOG" id="COG0849">
    <property type="taxonomic scope" value="Bacteria"/>
</dbReference>
<evidence type="ECO:0000313" key="3">
    <source>
        <dbReference type="Proteomes" id="UP000010880"/>
    </source>
</evidence>
<dbReference type="InterPro" id="IPR043129">
    <property type="entry name" value="ATPase_NBD"/>
</dbReference>
<sequence length="718" mass="79675">MKNNNDLIFALDIGTRTIVGLLLEPTNDKFTIKASEVVEHNKRSMLDGQIHNVMEVAKEVKKIKEKLEKSYDIKLKKAGIAAAGRALKTVQAHYEVEFSGKKEITSEEVKVLEFGAVQKAQQKLKETNKYEASGYHFVGYTVLQNKLDGIKVSNLIGQSGIQIEVDVVATFLPRIVVDSLLTVIREADLEVEHLTLEPIAASKITIPRQMHNFNLALVDIGAGTSDIAITKEGSITGYAMVPVAGDEITEAICDYYMVDYHTGEDIKKELTKKDKIEVRNILDQTTTLATAEITRNIKESVDKLAKLISKEILDLNNGQPQAVMCMGGGSLTPLLKSKLSARLDLPKARIGIKDAENIEEIVGKIEGLSGSQAITPVGIAVSCYQNLNRANFLEVEVNGDLIHLFTLTEPKVADALLAAQIDISNLEASPGMALTVEVEGRVKVIKGTMGTPGQIKINGQEADIDTTIKNGDKLTVKLGEKGAVGEGTVADVVPDFPTREVKFNQEKVIVKPQYYMNGKEVTLDTELKDRAQISYQIPQTIQEIITEVLDLDLNSMKSKQLVYTFNGREKEHTYQNYKLLLNDQVVDFDTEINDGDQIVFSEVESSPLQIKDVLAQNLINNQLTITFNQREIEVPAKDYKLTKNNQKTSQDEYVENGDNIEYRTSGIRLNQLLEHINYKLSDTLLQGDLVIEKNDQPAKLTELLTDGDQVNIYVSKRK</sequence>
<evidence type="ECO:0000259" key="1">
    <source>
        <dbReference type="SMART" id="SM00842"/>
    </source>
</evidence>
<name>L0K7A5_HALHC</name>
<keyword evidence="2" id="KW-0131">Cell cycle</keyword>
<dbReference type="Gene3D" id="3.30.420.40">
    <property type="match status" value="2"/>
</dbReference>
<dbReference type="SUPFAM" id="SSF53067">
    <property type="entry name" value="Actin-like ATPase domain"/>
    <property type="match status" value="2"/>
</dbReference>
<dbReference type="PATRIC" id="fig|748449.3.peg.1179"/>
<dbReference type="RefSeq" id="WP_015326889.1">
    <property type="nucleotide sequence ID" value="NC_019978.1"/>
</dbReference>
<dbReference type="STRING" id="748449.Halha_1220"/>
<dbReference type="SMART" id="SM00842">
    <property type="entry name" value="FtsA"/>
    <property type="match status" value="1"/>
</dbReference>
<dbReference type="HOGENOM" id="CLU_010661_0_0_9"/>
<accession>L0K7A5</accession>
<dbReference type="Proteomes" id="UP000010880">
    <property type="component" value="Chromosome"/>
</dbReference>
<dbReference type="GO" id="GO:0051301">
    <property type="term" value="P:cell division"/>
    <property type="evidence" value="ECO:0007669"/>
    <property type="project" value="UniProtKB-KW"/>
</dbReference>
<dbReference type="InterPro" id="IPR050696">
    <property type="entry name" value="FtsA/MreB"/>
</dbReference>